<reference evidence="2" key="1">
    <citation type="submission" date="2020-07" db="EMBL/GenBank/DDBJ databases">
        <title>Clarias magur genome sequencing, assembly and annotation.</title>
        <authorList>
            <person name="Kushwaha B."/>
            <person name="Kumar R."/>
            <person name="Das P."/>
            <person name="Joshi C.G."/>
            <person name="Kumar D."/>
            <person name="Nagpure N.S."/>
            <person name="Pandey M."/>
            <person name="Agarwal S."/>
            <person name="Srivastava S."/>
            <person name="Singh M."/>
            <person name="Sahoo L."/>
            <person name="Jayasankar P."/>
            <person name="Meher P.K."/>
            <person name="Koringa P.G."/>
            <person name="Iquebal M.A."/>
            <person name="Das S.P."/>
            <person name="Bit A."/>
            <person name="Patnaik S."/>
            <person name="Patel N."/>
            <person name="Shah T.M."/>
            <person name="Hinsu A."/>
            <person name="Jena J.K."/>
        </authorList>
    </citation>
    <scope>NUCLEOTIDE SEQUENCE</scope>
    <source>
        <strain evidence="2">CIFAMagur01</strain>
        <tissue evidence="2">Testis</tissue>
    </source>
</reference>
<dbReference type="Proteomes" id="UP000727407">
    <property type="component" value="Unassembled WGS sequence"/>
</dbReference>
<feature type="non-terminal residue" evidence="2">
    <location>
        <position position="136"/>
    </location>
</feature>
<evidence type="ECO:0000313" key="3">
    <source>
        <dbReference type="Proteomes" id="UP000727407"/>
    </source>
</evidence>
<evidence type="ECO:0000256" key="1">
    <source>
        <dbReference type="SAM" id="MobiDB-lite"/>
    </source>
</evidence>
<feature type="compositionally biased region" description="Polar residues" evidence="1">
    <location>
        <begin position="112"/>
        <end position="136"/>
    </location>
</feature>
<feature type="region of interest" description="Disordered" evidence="1">
    <location>
        <begin position="73"/>
        <end position="136"/>
    </location>
</feature>
<accession>A0A8J4URQ6</accession>
<dbReference type="InterPro" id="IPR035979">
    <property type="entry name" value="RBD_domain_sf"/>
</dbReference>
<dbReference type="GO" id="GO:0003676">
    <property type="term" value="F:nucleic acid binding"/>
    <property type="evidence" value="ECO:0007669"/>
    <property type="project" value="InterPro"/>
</dbReference>
<gene>
    <name evidence="2" type="ORF">DAT39_009193</name>
</gene>
<dbReference type="EMBL" id="QNUK01000119">
    <property type="protein sequence ID" value="KAF5901115.1"/>
    <property type="molecule type" value="Genomic_DNA"/>
</dbReference>
<organism evidence="2 3">
    <name type="scientific">Clarias magur</name>
    <name type="common">Asian catfish</name>
    <name type="synonym">Macropteronotus magur</name>
    <dbReference type="NCBI Taxonomy" id="1594786"/>
    <lineage>
        <taxon>Eukaryota</taxon>
        <taxon>Metazoa</taxon>
        <taxon>Chordata</taxon>
        <taxon>Craniata</taxon>
        <taxon>Vertebrata</taxon>
        <taxon>Euteleostomi</taxon>
        <taxon>Actinopterygii</taxon>
        <taxon>Neopterygii</taxon>
        <taxon>Teleostei</taxon>
        <taxon>Ostariophysi</taxon>
        <taxon>Siluriformes</taxon>
        <taxon>Clariidae</taxon>
        <taxon>Clarias</taxon>
    </lineage>
</organism>
<dbReference type="AlphaFoldDB" id="A0A8J4URQ6"/>
<dbReference type="InterPro" id="IPR012677">
    <property type="entry name" value="Nucleotide-bd_a/b_plait_sf"/>
</dbReference>
<dbReference type="OrthoDB" id="19742at2759"/>
<name>A0A8J4URQ6_CLAMG</name>
<protein>
    <submittedName>
        <fullName evidence="2">Polyadenylate-binding protein 1-like</fullName>
    </submittedName>
</protein>
<dbReference type="Gene3D" id="3.30.70.330">
    <property type="match status" value="1"/>
</dbReference>
<comment type="caution">
    <text evidence="2">The sequence shown here is derived from an EMBL/GenBank/DDBJ whole genome shotgun (WGS) entry which is preliminary data.</text>
</comment>
<feature type="compositionally biased region" description="Basic and acidic residues" evidence="1">
    <location>
        <begin position="73"/>
        <end position="82"/>
    </location>
</feature>
<keyword evidence="3" id="KW-1185">Reference proteome</keyword>
<sequence>MEKDFIKTLEKSIDSMPLYNTLSTFGNVMSCKPVSIKNGCRGLGYVHIEKSEAKTGIKRLTRMLMNGQQLFTTHHEHEDENRIIMSNVNSKQVDASQAQKKEKGHPKHQFEQIPTDTYTSIRQDKPQSSTQDIQLQ</sequence>
<feature type="compositionally biased region" description="Polar residues" evidence="1">
    <location>
        <begin position="84"/>
        <end position="98"/>
    </location>
</feature>
<evidence type="ECO:0000313" key="2">
    <source>
        <dbReference type="EMBL" id="KAF5901115.1"/>
    </source>
</evidence>
<dbReference type="SUPFAM" id="SSF54928">
    <property type="entry name" value="RNA-binding domain, RBD"/>
    <property type="match status" value="1"/>
</dbReference>
<proteinExistence type="predicted"/>